<dbReference type="OrthoDB" id="4753113at2759"/>
<feature type="region of interest" description="Disordered" evidence="1">
    <location>
        <begin position="1"/>
        <end position="96"/>
    </location>
</feature>
<dbReference type="Proteomes" id="UP000078576">
    <property type="component" value="Unassembled WGS sequence"/>
</dbReference>
<evidence type="ECO:0000313" key="2">
    <source>
        <dbReference type="EMBL" id="KUI53119.1"/>
    </source>
</evidence>
<name>A0A194UN80_CYTMA</name>
<evidence type="ECO:0000313" key="3">
    <source>
        <dbReference type="Proteomes" id="UP000078576"/>
    </source>
</evidence>
<protein>
    <submittedName>
        <fullName evidence="2">Uncharacterized protein</fullName>
    </submittedName>
</protein>
<organism evidence="2 3">
    <name type="scientific">Cytospora mali</name>
    <name type="common">Apple Valsa canker fungus</name>
    <name type="synonym">Valsa mali</name>
    <dbReference type="NCBI Taxonomy" id="578113"/>
    <lineage>
        <taxon>Eukaryota</taxon>
        <taxon>Fungi</taxon>
        <taxon>Dikarya</taxon>
        <taxon>Ascomycota</taxon>
        <taxon>Pezizomycotina</taxon>
        <taxon>Sordariomycetes</taxon>
        <taxon>Sordariomycetidae</taxon>
        <taxon>Diaporthales</taxon>
        <taxon>Cytosporaceae</taxon>
        <taxon>Cytospora</taxon>
    </lineage>
</organism>
<feature type="compositionally biased region" description="Polar residues" evidence="1">
    <location>
        <begin position="60"/>
        <end position="75"/>
    </location>
</feature>
<reference evidence="3" key="1">
    <citation type="submission" date="2014-12" db="EMBL/GenBank/DDBJ databases">
        <title>Genome Sequence of Valsa Canker Pathogens Uncovers a Specific Adaption of Colonization on Woody Bark.</title>
        <authorList>
            <person name="Yin Z."/>
            <person name="Liu H."/>
            <person name="Gao X."/>
            <person name="Li Z."/>
            <person name="Song N."/>
            <person name="Ke X."/>
            <person name="Dai Q."/>
            <person name="Wu Y."/>
            <person name="Sun Y."/>
            <person name="Xu J.-R."/>
            <person name="Kang Z.K."/>
            <person name="Wang L."/>
            <person name="Huang L."/>
        </authorList>
    </citation>
    <scope>NUCLEOTIDE SEQUENCE [LARGE SCALE GENOMIC DNA]</scope>
    <source>
        <strain evidence="3">SXYL134</strain>
    </source>
</reference>
<proteinExistence type="predicted"/>
<feature type="compositionally biased region" description="Basic and acidic residues" evidence="1">
    <location>
        <begin position="12"/>
        <end position="22"/>
    </location>
</feature>
<dbReference type="EMBL" id="KN714667">
    <property type="protein sequence ID" value="KUI53119.1"/>
    <property type="molecule type" value="Genomic_DNA"/>
</dbReference>
<keyword evidence="3" id="KW-1185">Reference proteome</keyword>
<gene>
    <name evidence="2" type="ORF">VP1G_00353</name>
</gene>
<evidence type="ECO:0000256" key="1">
    <source>
        <dbReference type="SAM" id="MobiDB-lite"/>
    </source>
</evidence>
<accession>A0A194UN80</accession>
<dbReference type="AlphaFoldDB" id="A0A194UN80"/>
<sequence length="96" mass="9393">MAPTKTAGGQEPSEKFLKKDAAAKGLGADNAPAHKDSHAPGEAPVASDSGLPIYEASVEEASSGTGNLTTTNDVGQTGLKYAQPGSAAPGPDMAGA</sequence>